<sequence>MIMSVSTGPGATLVTFTDVCILFVCVYASYKLHPRHRDFKLRPSPHSDPNLNDKIAPRNAPPCAAYLLVSTTTHARLLPGRSESSPTSTSKSGAPIHAFSYPTLALLVGLRALPHIAVNFDLELDAGWGFRGLRLGCGYLGIDFVWKSLGLGWITNYLDKSGWTYNPIFNLSIPLFRDRGQSNGRAVLGLNPADYLGAAPTLSSSPSHDNDDHTASASSPTILTKLRHTLAARGYDPARVVDAWMLTMPAYFGHAGISPLTVYWVYTTGCNSEGNVFREGKKPRAPEENEGDALPLSLWLVVLEVHNTFGEGHVYVLEVGLERDADAHSHPRGSGYAEDPNPCLPSGYTHQWTFPRAFFVSPFNDLSGWYTVSVRAPSYPPPTSVHAPTQANDEPELPCDSPRPMVRIHLHADPDDPAISGINGNTDSEINTANATKAPGPLKLTALLHTRRAIPLYEVPSPYLAASSPTSSSPHLHRQQPLRAHPSILPALFAQPFALFLALPRVLYQAALLHYRRRLAVYARPEPAVHTPPHPKPPPTLASTSLLAPPPTLIPPPTGNIFRQPASLLQRAARRVVCAFLARRVCGENGTKVRVPVRIVELFDLGLGGDGCVGVQKAGEGRLLEFGFVGGGDADAHLTATTASWSSRLPVCDRADIPTLTLTLTSARFYPLVLLAPSVPLLLEVAKQEGLLVLTMGVGDADEERQDKQHEGDRSEKRTKEETLFLEIFGAHRSRYNSAKNQDSGLHLHPHRLSLLQRIRIYFLGLHEVIRDMELEVPAVHPLDDFALTPKPTALASTSAPLPPSAHALLTYPHPLLAYVYANIPLEYACTLLLTLAFLALHVLEVRFFALVGARFVRGAEPGGVWVRGAMAVRR</sequence>
<protein>
    <submittedName>
        <fullName evidence="1">Uncharacterized protein</fullName>
    </submittedName>
</protein>
<reference evidence="1" key="1">
    <citation type="journal article" date="2021" name="New Phytol.">
        <title>Evolutionary innovations through gain and loss of genes in the ectomycorrhizal Boletales.</title>
        <authorList>
            <person name="Wu G."/>
            <person name="Miyauchi S."/>
            <person name="Morin E."/>
            <person name="Kuo A."/>
            <person name="Drula E."/>
            <person name="Varga T."/>
            <person name="Kohler A."/>
            <person name="Feng B."/>
            <person name="Cao Y."/>
            <person name="Lipzen A."/>
            <person name="Daum C."/>
            <person name="Hundley H."/>
            <person name="Pangilinan J."/>
            <person name="Johnson J."/>
            <person name="Barry K."/>
            <person name="LaButti K."/>
            <person name="Ng V."/>
            <person name="Ahrendt S."/>
            <person name="Min B."/>
            <person name="Choi I.G."/>
            <person name="Park H."/>
            <person name="Plett J.M."/>
            <person name="Magnuson J."/>
            <person name="Spatafora J.W."/>
            <person name="Nagy L.G."/>
            <person name="Henrissat B."/>
            <person name="Grigoriev I.V."/>
            <person name="Yang Z.L."/>
            <person name="Xu J."/>
            <person name="Martin F.M."/>
        </authorList>
    </citation>
    <scope>NUCLEOTIDE SEQUENCE</scope>
    <source>
        <strain evidence="1">ATCC 28755</strain>
    </source>
</reference>
<name>A0ACB8AAQ5_9AGAM</name>
<keyword evidence="2" id="KW-1185">Reference proteome</keyword>
<proteinExistence type="predicted"/>
<dbReference type="Proteomes" id="UP000790377">
    <property type="component" value="Unassembled WGS sequence"/>
</dbReference>
<accession>A0ACB8AAQ5</accession>
<evidence type="ECO:0000313" key="1">
    <source>
        <dbReference type="EMBL" id="KAH7910566.1"/>
    </source>
</evidence>
<dbReference type="EMBL" id="MU267708">
    <property type="protein sequence ID" value="KAH7910566.1"/>
    <property type="molecule type" value="Genomic_DNA"/>
</dbReference>
<gene>
    <name evidence="1" type="ORF">BJ138DRAFT_1126763</name>
</gene>
<organism evidence="1 2">
    <name type="scientific">Hygrophoropsis aurantiaca</name>
    <dbReference type="NCBI Taxonomy" id="72124"/>
    <lineage>
        <taxon>Eukaryota</taxon>
        <taxon>Fungi</taxon>
        <taxon>Dikarya</taxon>
        <taxon>Basidiomycota</taxon>
        <taxon>Agaricomycotina</taxon>
        <taxon>Agaricomycetes</taxon>
        <taxon>Agaricomycetidae</taxon>
        <taxon>Boletales</taxon>
        <taxon>Coniophorineae</taxon>
        <taxon>Hygrophoropsidaceae</taxon>
        <taxon>Hygrophoropsis</taxon>
    </lineage>
</organism>
<comment type="caution">
    <text evidence="1">The sequence shown here is derived from an EMBL/GenBank/DDBJ whole genome shotgun (WGS) entry which is preliminary data.</text>
</comment>
<evidence type="ECO:0000313" key="2">
    <source>
        <dbReference type="Proteomes" id="UP000790377"/>
    </source>
</evidence>